<dbReference type="InterPro" id="IPR020013">
    <property type="entry name" value="Flagellar_FlgE/F/G"/>
</dbReference>
<protein>
    <submittedName>
        <fullName evidence="8">Flagellar basal-body rod protein FlgG</fullName>
    </submittedName>
</protein>
<dbReference type="PANTHER" id="PTHR30435">
    <property type="entry name" value="FLAGELLAR PROTEIN"/>
    <property type="match status" value="1"/>
</dbReference>
<dbReference type="PANTHER" id="PTHR30435:SF19">
    <property type="entry name" value="FLAGELLAR BASAL-BODY ROD PROTEIN FLGG"/>
    <property type="match status" value="1"/>
</dbReference>
<evidence type="ECO:0000256" key="4">
    <source>
        <dbReference type="RuleBase" id="RU362116"/>
    </source>
</evidence>
<keyword evidence="3 4" id="KW-0975">Bacterial flagellum</keyword>
<dbReference type="RefSeq" id="WP_189420507.1">
    <property type="nucleotide sequence ID" value="NZ_BMYZ01000003.1"/>
</dbReference>
<name>A0ABQ3B9N6_9GAMM</name>
<dbReference type="EMBL" id="BMYZ01000003">
    <property type="protein sequence ID" value="GGY84976.1"/>
    <property type="molecule type" value="Genomic_DNA"/>
</dbReference>
<feature type="domain" description="Flagellar basal body rod protein N-terminal" evidence="5">
    <location>
        <begin position="7"/>
        <end position="35"/>
    </location>
</feature>
<proteinExistence type="inferred from homology"/>
<evidence type="ECO:0000256" key="3">
    <source>
        <dbReference type="ARBA" id="ARBA00023143"/>
    </source>
</evidence>
<dbReference type="InterPro" id="IPR001444">
    <property type="entry name" value="Flag_bb_rod_N"/>
</dbReference>
<organism evidence="8 9">
    <name type="scientific">Cellvibrio zantedeschiae</name>
    <dbReference type="NCBI Taxonomy" id="1237077"/>
    <lineage>
        <taxon>Bacteria</taxon>
        <taxon>Pseudomonadati</taxon>
        <taxon>Pseudomonadota</taxon>
        <taxon>Gammaproteobacteria</taxon>
        <taxon>Cellvibrionales</taxon>
        <taxon>Cellvibrionaceae</taxon>
        <taxon>Cellvibrio</taxon>
    </lineage>
</organism>
<dbReference type="Proteomes" id="UP000619761">
    <property type="component" value="Unassembled WGS sequence"/>
</dbReference>
<keyword evidence="8" id="KW-0966">Cell projection</keyword>
<keyword evidence="8" id="KW-0282">Flagellum</keyword>
<evidence type="ECO:0000259" key="6">
    <source>
        <dbReference type="Pfam" id="PF06429"/>
    </source>
</evidence>
<dbReference type="Pfam" id="PF00460">
    <property type="entry name" value="Flg_bb_rod"/>
    <property type="match status" value="1"/>
</dbReference>
<keyword evidence="8" id="KW-0969">Cilium</keyword>
<dbReference type="SUPFAM" id="SSF117143">
    <property type="entry name" value="Flagellar hook protein flgE"/>
    <property type="match status" value="1"/>
</dbReference>
<evidence type="ECO:0000313" key="9">
    <source>
        <dbReference type="Proteomes" id="UP000619761"/>
    </source>
</evidence>
<feature type="domain" description="Flagellar basal-body/hook protein C-terminal" evidence="6">
    <location>
        <begin position="206"/>
        <end position="251"/>
    </location>
</feature>
<dbReference type="Pfam" id="PF22692">
    <property type="entry name" value="LlgE_F_G_D1"/>
    <property type="match status" value="1"/>
</dbReference>
<reference evidence="9" key="1">
    <citation type="journal article" date="2019" name="Int. J. Syst. Evol. Microbiol.">
        <title>The Global Catalogue of Microorganisms (GCM) 10K type strain sequencing project: providing services to taxonomists for standard genome sequencing and annotation.</title>
        <authorList>
            <consortium name="The Broad Institute Genomics Platform"/>
            <consortium name="The Broad Institute Genome Sequencing Center for Infectious Disease"/>
            <person name="Wu L."/>
            <person name="Ma J."/>
        </authorList>
    </citation>
    <scope>NUCLEOTIDE SEQUENCE [LARGE SCALE GENOMIC DNA]</scope>
    <source>
        <strain evidence="9">KCTC 32239</strain>
    </source>
</reference>
<comment type="subcellular location">
    <subcellularLocation>
        <location evidence="1 4">Bacterial flagellum basal body</location>
    </subcellularLocation>
</comment>
<dbReference type="NCBIfam" id="TIGR03506">
    <property type="entry name" value="FlgEFG_subfam"/>
    <property type="match status" value="2"/>
</dbReference>
<comment type="caution">
    <text evidence="8">The sequence shown here is derived from an EMBL/GenBank/DDBJ whole genome shotgun (WGS) entry which is preliminary data.</text>
</comment>
<comment type="similarity">
    <text evidence="2 4">Belongs to the flagella basal body rod proteins family.</text>
</comment>
<gene>
    <name evidence="8" type="ORF">GCM10011613_32580</name>
</gene>
<evidence type="ECO:0000256" key="2">
    <source>
        <dbReference type="ARBA" id="ARBA00009677"/>
    </source>
</evidence>
<dbReference type="InterPro" id="IPR053967">
    <property type="entry name" value="LlgE_F_G-like_D1"/>
</dbReference>
<evidence type="ECO:0000313" key="8">
    <source>
        <dbReference type="EMBL" id="GGY84976.1"/>
    </source>
</evidence>
<keyword evidence="9" id="KW-1185">Reference proteome</keyword>
<evidence type="ECO:0000256" key="1">
    <source>
        <dbReference type="ARBA" id="ARBA00004117"/>
    </source>
</evidence>
<dbReference type="Pfam" id="PF06429">
    <property type="entry name" value="Flg_bbr_C"/>
    <property type="match status" value="1"/>
</dbReference>
<dbReference type="InterPro" id="IPR037925">
    <property type="entry name" value="FlgE/F/G-like"/>
</dbReference>
<dbReference type="InterPro" id="IPR010930">
    <property type="entry name" value="Flg_bb/hook_C_dom"/>
</dbReference>
<evidence type="ECO:0000259" key="7">
    <source>
        <dbReference type="Pfam" id="PF22692"/>
    </source>
</evidence>
<feature type="domain" description="Flagellar hook protein FlgE/F/G-like D1" evidence="7">
    <location>
        <begin position="89"/>
        <end position="152"/>
    </location>
</feature>
<sequence length="253" mass="27377">MLEILHISENGLKANQEWINSISHNVANMQTPGFKKASVGFSELISAGNIQHEPVQKSNFEGMGVSIANKATDFSKGDIKQTGKYLDVAVIGDGFIELETENGDLVYTKLGHLGVNADGRLVAHDGSLLSSDINIPTGNKGVRIAPNGLVSADMGDGNFLDVGSINIVRFNNPEYLQSIGNQIFQPTKQSGEAELESTSTSKTTLAQGFLEMSNVNLVDEMSDLLLAQRAYQLNARLIQTADQILETINNLRR</sequence>
<evidence type="ECO:0000259" key="5">
    <source>
        <dbReference type="Pfam" id="PF00460"/>
    </source>
</evidence>
<accession>A0ABQ3B9N6</accession>